<evidence type="ECO:0000256" key="1">
    <source>
        <dbReference type="ARBA" id="ARBA00022737"/>
    </source>
</evidence>
<protein>
    <submittedName>
        <fullName evidence="4">Ankyrin repeat-containing domain protein</fullName>
    </submittedName>
</protein>
<feature type="repeat" description="ANK" evidence="3">
    <location>
        <begin position="109"/>
        <end position="141"/>
    </location>
</feature>
<dbReference type="SUPFAM" id="SSF48403">
    <property type="entry name" value="Ankyrin repeat"/>
    <property type="match status" value="1"/>
</dbReference>
<keyword evidence="2 3" id="KW-0040">ANK repeat</keyword>
<proteinExistence type="predicted"/>
<reference evidence="4" key="1">
    <citation type="journal article" date="2022" name="New Phytol.">
        <title>Evolutionary transition to the ectomycorrhizal habit in the genomes of a hyperdiverse lineage of mushroom-forming fungi.</title>
        <authorList>
            <person name="Looney B."/>
            <person name="Miyauchi S."/>
            <person name="Morin E."/>
            <person name="Drula E."/>
            <person name="Courty P.E."/>
            <person name="Kohler A."/>
            <person name="Kuo A."/>
            <person name="LaButti K."/>
            <person name="Pangilinan J."/>
            <person name="Lipzen A."/>
            <person name="Riley R."/>
            <person name="Andreopoulos W."/>
            <person name="He G."/>
            <person name="Johnson J."/>
            <person name="Nolan M."/>
            <person name="Tritt A."/>
            <person name="Barry K.W."/>
            <person name="Grigoriev I.V."/>
            <person name="Nagy L.G."/>
            <person name="Hibbett D."/>
            <person name="Henrissat B."/>
            <person name="Matheny P.B."/>
            <person name="Labbe J."/>
            <person name="Martin F.M."/>
        </authorList>
    </citation>
    <scope>NUCLEOTIDE SEQUENCE</scope>
    <source>
        <strain evidence="4">BPL690</strain>
    </source>
</reference>
<name>A0AAD4LWL0_9AGAM</name>
<dbReference type="Pfam" id="PF12796">
    <property type="entry name" value="Ank_2"/>
    <property type="match status" value="1"/>
</dbReference>
<dbReference type="SMART" id="SM00248">
    <property type="entry name" value="ANK"/>
    <property type="match status" value="6"/>
</dbReference>
<feature type="repeat" description="ANK" evidence="3">
    <location>
        <begin position="76"/>
        <end position="97"/>
    </location>
</feature>
<dbReference type="InterPro" id="IPR002110">
    <property type="entry name" value="Ankyrin_rpt"/>
</dbReference>
<dbReference type="InterPro" id="IPR036770">
    <property type="entry name" value="Ankyrin_rpt-contain_sf"/>
</dbReference>
<feature type="repeat" description="ANK" evidence="3">
    <location>
        <begin position="142"/>
        <end position="175"/>
    </location>
</feature>
<dbReference type="PRINTS" id="PR01415">
    <property type="entry name" value="ANKYRIN"/>
</dbReference>
<evidence type="ECO:0000313" key="5">
    <source>
        <dbReference type="Proteomes" id="UP001203297"/>
    </source>
</evidence>
<sequence length="201" mass="22222">MTSETPPKPLATPLYYASQFGLIHTVRWLIYRFPMVIGKFAGYYGTPLIAASAKGHSDIATELILRGERPRLECSDGRTALYSASENGHLEIVKVLLAQYPPLDIFFMRQYSPLGQALCKGHLEIAGLLLQHGARVDLQNSLGETVLHQASKGGYDPASIKMLLMYNANTRSKDASGKTPLEIARESGHEEIARLLWEHDA</sequence>
<evidence type="ECO:0000313" key="4">
    <source>
        <dbReference type="EMBL" id="KAI0292471.1"/>
    </source>
</evidence>
<keyword evidence="5" id="KW-1185">Reference proteome</keyword>
<evidence type="ECO:0000256" key="3">
    <source>
        <dbReference type="PROSITE-ProRule" id="PRU00023"/>
    </source>
</evidence>
<evidence type="ECO:0000256" key="2">
    <source>
        <dbReference type="ARBA" id="ARBA00023043"/>
    </source>
</evidence>
<dbReference type="AlphaFoldDB" id="A0AAD4LWL0"/>
<keyword evidence="1" id="KW-0677">Repeat</keyword>
<dbReference type="Proteomes" id="UP001203297">
    <property type="component" value="Unassembled WGS sequence"/>
</dbReference>
<dbReference type="Gene3D" id="1.25.40.20">
    <property type="entry name" value="Ankyrin repeat-containing domain"/>
    <property type="match status" value="2"/>
</dbReference>
<organism evidence="4 5">
    <name type="scientific">Multifurca ochricompacta</name>
    <dbReference type="NCBI Taxonomy" id="376703"/>
    <lineage>
        <taxon>Eukaryota</taxon>
        <taxon>Fungi</taxon>
        <taxon>Dikarya</taxon>
        <taxon>Basidiomycota</taxon>
        <taxon>Agaricomycotina</taxon>
        <taxon>Agaricomycetes</taxon>
        <taxon>Russulales</taxon>
        <taxon>Russulaceae</taxon>
        <taxon>Multifurca</taxon>
    </lineage>
</organism>
<accession>A0AAD4LWL0</accession>
<dbReference type="EMBL" id="WTXG01000121">
    <property type="protein sequence ID" value="KAI0292471.1"/>
    <property type="molecule type" value="Genomic_DNA"/>
</dbReference>
<comment type="caution">
    <text evidence="4">The sequence shown here is derived from an EMBL/GenBank/DDBJ whole genome shotgun (WGS) entry which is preliminary data.</text>
</comment>
<gene>
    <name evidence="4" type="ORF">B0F90DRAFT_1770141</name>
</gene>
<dbReference type="PROSITE" id="PS50297">
    <property type="entry name" value="ANK_REP_REGION"/>
    <property type="match status" value="3"/>
</dbReference>
<dbReference type="PANTHER" id="PTHR24171">
    <property type="entry name" value="ANKYRIN REPEAT DOMAIN-CONTAINING PROTEIN 39-RELATED"/>
    <property type="match status" value="1"/>
</dbReference>
<feature type="repeat" description="ANK" evidence="3">
    <location>
        <begin position="176"/>
        <end position="201"/>
    </location>
</feature>
<dbReference type="PROSITE" id="PS50088">
    <property type="entry name" value="ANK_REPEAT"/>
    <property type="match status" value="4"/>
</dbReference>
<dbReference type="PANTHER" id="PTHR24171:SF10">
    <property type="entry name" value="ANKYRIN REPEAT DOMAIN-CONTAINING PROTEIN 29-LIKE"/>
    <property type="match status" value="1"/>
</dbReference>